<name>A0A1M6IX98_9BACT</name>
<evidence type="ECO:0000313" key="2">
    <source>
        <dbReference type="Proteomes" id="UP000184050"/>
    </source>
</evidence>
<protein>
    <submittedName>
        <fullName evidence="1">Uncharacterized protein</fullName>
    </submittedName>
</protein>
<dbReference type="EMBL" id="FQZE01000018">
    <property type="protein sequence ID" value="SHJ39063.1"/>
    <property type="molecule type" value="Genomic_DNA"/>
</dbReference>
<dbReference type="RefSeq" id="WP_073169813.1">
    <property type="nucleotide sequence ID" value="NZ_FQZE01000018.1"/>
</dbReference>
<accession>A0A1M6IX98</accession>
<keyword evidence="2" id="KW-1185">Reference proteome</keyword>
<dbReference type="AlphaFoldDB" id="A0A1M6IX98"/>
<reference evidence="1 2" key="1">
    <citation type="submission" date="2016-11" db="EMBL/GenBank/DDBJ databases">
        <authorList>
            <person name="Jaros S."/>
            <person name="Januszkiewicz K."/>
            <person name="Wedrychowicz H."/>
        </authorList>
    </citation>
    <scope>NUCLEOTIDE SEQUENCE [LARGE SCALE GENOMIC DNA]</scope>
    <source>
        <strain evidence="1 2">DSM 27063</strain>
    </source>
</reference>
<gene>
    <name evidence="1" type="ORF">SAMN05444280_11825</name>
</gene>
<sequence length="149" mass="16572">MKQIKTILALCIAILVFEGCSKDTDPYPESAVPSWSVQSPELLPNSFTAIVAIPDEINIYAGDEDKIAAFIGDECRGVGNLVKSESTGERVYYITIRAADTENRAIVFMYYNARLSYMYQALQSVPFENDGTWGTHDSPVILDLEYVTD</sequence>
<dbReference type="OrthoDB" id="1086662at2"/>
<dbReference type="Proteomes" id="UP000184050">
    <property type="component" value="Unassembled WGS sequence"/>
</dbReference>
<organism evidence="1 2">
    <name type="scientific">Tangfeifania diversioriginum</name>
    <dbReference type="NCBI Taxonomy" id="1168035"/>
    <lineage>
        <taxon>Bacteria</taxon>
        <taxon>Pseudomonadati</taxon>
        <taxon>Bacteroidota</taxon>
        <taxon>Bacteroidia</taxon>
        <taxon>Marinilabiliales</taxon>
        <taxon>Prolixibacteraceae</taxon>
        <taxon>Tangfeifania</taxon>
    </lineage>
</organism>
<evidence type="ECO:0000313" key="1">
    <source>
        <dbReference type="EMBL" id="SHJ39063.1"/>
    </source>
</evidence>
<proteinExistence type="predicted"/>
<dbReference type="STRING" id="1168035.SAMN05444280_11825"/>